<feature type="compositionally biased region" description="Acidic residues" evidence="8">
    <location>
        <begin position="871"/>
        <end position="882"/>
    </location>
</feature>
<keyword evidence="4 7" id="KW-0863">Zinc-finger</keyword>
<dbReference type="InterPro" id="IPR013087">
    <property type="entry name" value="Znf_C2H2_type"/>
</dbReference>
<evidence type="ECO:0000256" key="4">
    <source>
        <dbReference type="ARBA" id="ARBA00022771"/>
    </source>
</evidence>
<comment type="subcellular location">
    <subcellularLocation>
        <location evidence="1">Nucleus</location>
    </subcellularLocation>
</comment>
<dbReference type="PROSITE" id="PS50157">
    <property type="entry name" value="ZINC_FINGER_C2H2_2"/>
    <property type="match status" value="8"/>
</dbReference>
<dbReference type="EMBL" id="CADEPI010000002">
    <property type="protein sequence ID" value="CAB3360001.1"/>
    <property type="molecule type" value="Genomic_DNA"/>
</dbReference>
<dbReference type="SMART" id="SM00355">
    <property type="entry name" value="ZnF_C2H2"/>
    <property type="match status" value="14"/>
</dbReference>
<feature type="compositionally biased region" description="Basic and acidic residues" evidence="8">
    <location>
        <begin position="798"/>
        <end position="823"/>
    </location>
</feature>
<evidence type="ECO:0000256" key="8">
    <source>
        <dbReference type="SAM" id="MobiDB-lite"/>
    </source>
</evidence>
<feature type="domain" description="C2H2-type" evidence="9">
    <location>
        <begin position="957"/>
        <end position="984"/>
    </location>
</feature>
<evidence type="ECO:0000256" key="3">
    <source>
        <dbReference type="ARBA" id="ARBA00022737"/>
    </source>
</evidence>
<dbReference type="Proteomes" id="UP000494165">
    <property type="component" value="Unassembled WGS sequence"/>
</dbReference>
<feature type="domain" description="C2H2-type" evidence="9">
    <location>
        <begin position="330"/>
        <end position="360"/>
    </location>
</feature>
<comment type="caution">
    <text evidence="10">The sequence shown here is derived from an EMBL/GenBank/DDBJ whole genome shotgun (WGS) entry which is preliminary data.</text>
</comment>
<dbReference type="SUPFAM" id="SSF57667">
    <property type="entry name" value="beta-beta-alpha zinc fingers"/>
    <property type="match status" value="2"/>
</dbReference>
<feature type="domain" description="C2H2-type" evidence="9">
    <location>
        <begin position="838"/>
        <end position="861"/>
    </location>
</feature>
<organism evidence="10 11">
    <name type="scientific">Cloeon dipterum</name>
    <dbReference type="NCBI Taxonomy" id="197152"/>
    <lineage>
        <taxon>Eukaryota</taxon>
        <taxon>Metazoa</taxon>
        <taxon>Ecdysozoa</taxon>
        <taxon>Arthropoda</taxon>
        <taxon>Hexapoda</taxon>
        <taxon>Insecta</taxon>
        <taxon>Pterygota</taxon>
        <taxon>Palaeoptera</taxon>
        <taxon>Ephemeroptera</taxon>
        <taxon>Pisciforma</taxon>
        <taxon>Baetidae</taxon>
        <taxon>Cloeon</taxon>
    </lineage>
</organism>
<feature type="compositionally biased region" description="Basic and acidic residues" evidence="8">
    <location>
        <begin position="614"/>
        <end position="627"/>
    </location>
</feature>
<evidence type="ECO:0000256" key="7">
    <source>
        <dbReference type="PROSITE-ProRule" id="PRU00042"/>
    </source>
</evidence>
<sequence>MGEVQLVGQEWRCCHKGSDAQGLGKKDRSSGGRPQSGVIHGIDSGWTQLITKHLNFNFEGALCICESCGQLLRHWDEFSADAQENLFRQTIEPDSCQPDCLEGKSCDQETQTDFESDFQPTVHDHSYAKTLDLYNYVEDESCQVDSSTLEVHHAEHEYPFINDFSDSSFYERPDCDIKILEVCALKDVQWIDDPIEKEDFEYGVEPEVKIKEEPPDYDEFEESEWRDEYFSPHIPANDHHVFKMDRHQIKDEAEMSVPNSPTDDCKIKPEIVKEEVKEEPLPAAPAPLPLVQPAPKVHCCPICSIDFPSNDLLVNHLRSHENFFKPAVNLACPDCNQEFLSEHILIEHIMEYHFYTNERGEVSCVICGQLQSSGAELRKHIFYCHFNTNPHPTHSSGVVSAEVAKKKTASVEDEVKKVTTFSCKLCNVKLASKAKLQQHVDHKHKGKKIVLKRANEKNTATAQELSKETRYKGLKLHSERNNRVYCKLCMKSFPNARGAVCHISKVHKQQYNLTPKTTESTIKGPFHCKKCKKVFVYLKRYKSHVCVAPASQPEKSRQFLALSSNYVKMSNGLFKCKICMKKLNSYSGMAKHLRKNHRQGCKLEEGRNNVPEPQESHSRSEKRSDSRVELTCSREVRALKETQPFKSCDEYSPNLPPRDKIYTRMKRRQQMFACEACNRHFMTRKQLRIHRKKLCKETRASLTPMARYCLQRRTHFLCNVCYKTDCEFEFKSEDEVILHLDIDHNLTLQSVVAVQFVCKFCNQLYKYGAYLKTHIKQKHKDELEESLKVLADSRSEKDKVIEAEKSDKPDNAAEKDHPEKPEPDAVDESTSPAPLKMYKCLICGKLLPLQIALQRHMKRKHPATIIKTEPVEEEDKPADDVPEPPSPSAVTVNRNECAVCGKVFKLSIALQKHMPTHSENPPSSSPKPSAPSEPAPVILTIKQECIPSENPPVSDSFKCQICSKAFADGEQLAAHSKNHFVPRVGADEQKKGSEGIKSVKKSLLACDLCDKGLSFFSQVALDQHKRKYHKPTKLKVHSSQLL</sequence>
<proteinExistence type="predicted"/>
<keyword evidence="5" id="KW-0862">Zinc</keyword>
<evidence type="ECO:0000259" key="9">
    <source>
        <dbReference type="PROSITE" id="PS50157"/>
    </source>
</evidence>
<accession>A0A8S1BKZ8</accession>
<evidence type="ECO:0000313" key="11">
    <source>
        <dbReference type="Proteomes" id="UP000494165"/>
    </source>
</evidence>
<dbReference type="PANTHER" id="PTHR24406">
    <property type="entry name" value="TRANSCRIPTIONAL REPRESSOR CTCFL-RELATED"/>
    <property type="match status" value="1"/>
</dbReference>
<dbReference type="Pfam" id="PF13912">
    <property type="entry name" value="zf-C2H2_6"/>
    <property type="match status" value="3"/>
</dbReference>
<evidence type="ECO:0000313" key="10">
    <source>
        <dbReference type="EMBL" id="CAB3360001.1"/>
    </source>
</evidence>
<feature type="domain" description="C2H2-type" evidence="9">
    <location>
        <begin position="895"/>
        <end position="922"/>
    </location>
</feature>
<feature type="domain" description="C2H2-type" evidence="9">
    <location>
        <begin position="672"/>
        <end position="704"/>
    </location>
</feature>
<feature type="domain" description="C2H2-type" evidence="9">
    <location>
        <begin position="756"/>
        <end position="784"/>
    </location>
</feature>
<dbReference type="GO" id="GO:0005634">
    <property type="term" value="C:nucleus"/>
    <property type="evidence" value="ECO:0007669"/>
    <property type="project" value="UniProtKB-SubCell"/>
</dbReference>
<name>A0A8S1BKZ8_9INSE</name>
<keyword evidence="6" id="KW-0539">Nucleus</keyword>
<keyword evidence="2" id="KW-0479">Metal-binding</keyword>
<evidence type="ECO:0000256" key="5">
    <source>
        <dbReference type="ARBA" id="ARBA00022833"/>
    </source>
</evidence>
<feature type="region of interest" description="Disordered" evidence="8">
    <location>
        <begin position="863"/>
        <end position="890"/>
    </location>
</feature>
<evidence type="ECO:0000256" key="1">
    <source>
        <dbReference type="ARBA" id="ARBA00004123"/>
    </source>
</evidence>
<dbReference type="Gene3D" id="3.30.160.60">
    <property type="entry name" value="Classic Zinc Finger"/>
    <property type="match status" value="5"/>
</dbReference>
<dbReference type="InterPro" id="IPR036236">
    <property type="entry name" value="Znf_C2H2_sf"/>
</dbReference>
<feature type="compositionally biased region" description="Basic and acidic residues" evidence="8">
    <location>
        <begin position="18"/>
        <end position="30"/>
    </location>
</feature>
<feature type="region of interest" description="Disordered" evidence="8">
    <location>
        <begin position="914"/>
        <end position="934"/>
    </location>
</feature>
<dbReference type="AlphaFoldDB" id="A0A8S1BKZ8"/>
<feature type="region of interest" description="Disordered" evidence="8">
    <location>
        <begin position="18"/>
        <end position="37"/>
    </location>
</feature>
<keyword evidence="3" id="KW-0677">Repeat</keyword>
<reference evidence="10 11" key="1">
    <citation type="submission" date="2020-04" db="EMBL/GenBank/DDBJ databases">
        <authorList>
            <person name="Alioto T."/>
            <person name="Alioto T."/>
            <person name="Gomez Garrido J."/>
        </authorList>
    </citation>
    <scope>NUCLEOTIDE SEQUENCE [LARGE SCALE GENOMIC DNA]</scope>
</reference>
<dbReference type="PROSITE" id="PS00028">
    <property type="entry name" value="ZINC_FINGER_C2H2_1"/>
    <property type="match status" value="9"/>
</dbReference>
<gene>
    <name evidence="10" type="ORF">CLODIP_2_CD08030</name>
</gene>
<evidence type="ECO:0000256" key="6">
    <source>
        <dbReference type="ARBA" id="ARBA00023242"/>
    </source>
</evidence>
<feature type="compositionally biased region" description="Pro residues" evidence="8">
    <location>
        <begin position="923"/>
        <end position="934"/>
    </location>
</feature>
<keyword evidence="11" id="KW-1185">Reference proteome</keyword>
<dbReference type="GO" id="GO:0008270">
    <property type="term" value="F:zinc ion binding"/>
    <property type="evidence" value="ECO:0007669"/>
    <property type="project" value="UniProtKB-KW"/>
</dbReference>
<protein>
    <recommendedName>
        <fullName evidence="9">C2H2-type domain-containing protein</fullName>
    </recommendedName>
</protein>
<feature type="region of interest" description="Disordered" evidence="8">
    <location>
        <begin position="597"/>
        <end position="627"/>
    </location>
</feature>
<feature type="domain" description="C2H2-type" evidence="9">
    <location>
        <begin position="574"/>
        <end position="597"/>
    </location>
</feature>
<feature type="region of interest" description="Disordered" evidence="8">
    <location>
        <begin position="798"/>
        <end position="831"/>
    </location>
</feature>
<feature type="domain" description="C2H2-type" evidence="9">
    <location>
        <begin position="421"/>
        <end position="449"/>
    </location>
</feature>
<dbReference type="InterPro" id="IPR050888">
    <property type="entry name" value="ZnF_C2H2-type_TF"/>
</dbReference>
<evidence type="ECO:0000256" key="2">
    <source>
        <dbReference type="ARBA" id="ARBA00022723"/>
    </source>
</evidence>